<feature type="compositionally biased region" description="Low complexity" evidence="3">
    <location>
        <begin position="734"/>
        <end position="757"/>
    </location>
</feature>
<evidence type="ECO:0008006" key="6">
    <source>
        <dbReference type="Google" id="ProtNLM"/>
    </source>
</evidence>
<feature type="region of interest" description="Disordered" evidence="3">
    <location>
        <begin position="85"/>
        <end position="120"/>
    </location>
</feature>
<evidence type="ECO:0000256" key="2">
    <source>
        <dbReference type="ARBA" id="ARBA00023242"/>
    </source>
</evidence>
<feature type="compositionally biased region" description="Low complexity" evidence="3">
    <location>
        <begin position="635"/>
        <end position="654"/>
    </location>
</feature>
<dbReference type="GO" id="GO:0005634">
    <property type="term" value="C:nucleus"/>
    <property type="evidence" value="ECO:0007669"/>
    <property type="project" value="UniProtKB-SubCell"/>
</dbReference>
<feature type="compositionally biased region" description="Low complexity" evidence="3">
    <location>
        <begin position="291"/>
        <end position="301"/>
    </location>
</feature>
<comment type="caution">
    <text evidence="4">The sequence shown here is derived from an EMBL/GenBank/DDBJ whole genome shotgun (WGS) entry which is preliminary data.</text>
</comment>
<dbReference type="OrthoDB" id="5600002at2759"/>
<feature type="region of interest" description="Disordered" evidence="3">
    <location>
        <begin position="228"/>
        <end position="302"/>
    </location>
</feature>
<dbReference type="Proteomes" id="UP000748025">
    <property type="component" value="Unassembled WGS sequence"/>
</dbReference>
<feature type="compositionally biased region" description="Basic and acidic residues" evidence="3">
    <location>
        <begin position="669"/>
        <end position="681"/>
    </location>
</feature>
<evidence type="ECO:0000313" key="4">
    <source>
        <dbReference type="EMBL" id="KAG5999324.1"/>
    </source>
</evidence>
<feature type="compositionally biased region" description="Low complexity" evidence="3">
    <location>
        <begin position="693"/>
        <end position="721"/>
    </location>
</feature>
<feature type="compositionally biased region" description="Polar residues" evidence="3">
    <location>
        <begin position="758"/>
        <end position="769"/>
    </location>
</feature>
<feature type="region of interest" description="Disordered" evidence="3">
    <location>
        <begin position="445"/>
        <end position="528"/>
    </location>
</feature>
<evidence type="ECO:0000256" key="3">
    <source>
        <dbReference type="SAM" id="MobiDB-lite"/>
    </source>
</evidence>
<feature type="compositionally biased region" description="Basic and acidic residues" evidence="3">
    <location>
        <begin position="101"/>
        <end position="113"/>
    </location>
</feature>
<sequence length="829" mass="88088">MAMNPNMGMANMNAMGGPVSGAPMPMMNNGAMNPQMAAAAAAARQLDGHHRTLNTYIYEYFIRYGMYDCARSLLSSDQQVNVYKDGTKGGNAANGDDPMDTDSKDDLDAKLPDDLPPPKLPIPASDTSFLYEWFCLFWEIYDAQRVKTGSGPVNQYVAHTQQQTRLKQNQQQELLRQMRPDLAAQQQQYQAQMMRMQQNGGMNMNMKQGNLARAAMANNQNNPQMMLQQAKQNQMQRDPSGMDQSRDRPSSPASGDNAPSPSKRPRIDGAPFNPSQPGGMVTNGRPGPGMPGQQMQPNPSMTAATAAHQLLNNHGIDPSRLNPQQLQHFINAPPAAQAKSIATYSQHLQQHHGTQMGNKQVPNVGGQQNQGSPMMAQGPDGTALSAYYNPDGQMAGPGGIRPGHVGAQAPAGSNHALQDYQMQLMLLEQQNKKRLMMARSEQDTITGMPREGGGPGAHGQPGPNGHFPEASPQAMRSGASPNPSEQMKRGTPQMHHSGISSPVPPEGGQSRESPNPAMNFMGSQVDPNMAPHFFKSGVEGTMAAAAAQAQMNGMRPPSSHPSQPFNGQMNPQQMMAARQMQQSHGQPGQQPGGQGAPGQWQQGPNGQVQVPQGMPQNQQLQGTPQQRSMPPPSAPVVAANSVNNRTTASPQQPAAAPPTPSQATKAAPKKKETKAAKEKRAAAAKKASQNASNNAGATPAGDTAGDAETTPAAPATPVNAAFNKNTQNGGAGQSNTSNPVSATTATASAPRTSSVPPQQTHDPNQNGLMDNNFSMMEFPGIELANPLHSGDVLNDFDFDSFLHDGDGTNEPFDFNNTFPGMEGGEIGAD</sequence>
<dbReference type="PANTHER" id="PTHR12610:SF12">
    <property type="entry name" value="SEQUENCE-SPECIFIC SINGLE-STRANDED DNA-BINDING PROTEIN, ISOFORM D"/>
    <property type="match status" value="1"/>
</dbReference>
<feature type="compositionally biased region" description="Low complexity" evidence="3">
    <location>
        <begin position="597"/>
        <end position="628"/>
    </location>
</feature>
<feature type="compositionally biased region" description="Gly residues" evidence="3">
    <location>
        <begin position="450"/>
        <end position="459"/>
    </location>
</feature>
<dbReference type="EMBL" id="SRPW01001735">
    <property type="protein sequence ID" value="KAG5999324.1"/>
    <property type="molecule type" value="Genomic_DNA"/>
</dbReference>
<evidence type="ECO:0000256" key="1">
    <source>
        <dbReference type="ARBA" id="ARBA00004123"/>
    </source>
</evidence>
<feature type="compositionally biased region" description="Polar residues" evidence="3">
    <location>
        <begin position="251"/>
        <end position="260"/>
    </location>
</feature>
<keyword evidence="2" id="KW-0539">Nucleus</keyword>
<feature type="region of interest" description="Disordered" evidence="3">
    <location>
        <begin position="548"/>
        <end position="769"/>
    </location>
</feature>
<evidence type="ECO:0000313" key="5">
    <source>
        <dbReference type="Proteomes" id="UP000748025"/>
    </source>
</evidence>
<feature type="compositionally biased region" description="Low complexity" evidence="3">
    <location>
        <begin position="568"/>
        <end position="589"/>
    </location>
</feature>
<dbReference type="AlphaFoldDB" id="A0A9P7N793"/>
<feature type="region of interest" description="Disordered" evidence="3">
    <location>
        <begin position="351"/>
        <end position="411"/>
    </location>
</feature>
<dbReference type="PANTHER" id="PTHR12610">
    <property type="entry name" value="SINGLE STRANDED DNA BINDING PROTEIN"/>
    <property type="match status" value="1"/>
</dbReference>
<comment type="subcellular location">
    <subcellularLocation>
        <location evidence="1">Nucleus</location>
    </subcellularLocation>
</comment>
<gene>
    <name evidence="4" type="ORF">E4U43_002134</name>
</gene>
<accession>A0A9P7N793</accession>
<name>A0A9P7N793_9HYPO</name>
<feature type="compositionally biased region" description="Low complexity" evidence="3">
    <location>
        <begin position="357"/>
        <end position="371"/>
    </location>
</feature>
<feature type="region of interest" description="Disordered" evidence="3">
    <location>
        <begin position="810"/>
        <end position="829"/>
    </location>
</feature>
<organism evidence="4 5">
    <name type="scientific">Claviceps pusilla</name>
    <dbReference type="NCBI Taxonomy" id="123648"/>
    <lineage>
        <taxon>Eukaryota</taxon>
        <taxon>Fungi</taxon>
        <taxon>Dikarya</taxon>
        <taxon>Ascomycota</taxon>
        <taxon>Pezizomycotina</taxon>
        <taxon>Sordariomycetes</taxon>
        <taxon>Hypocreomycetidae</taxon>
        <taxon>Hypocreales</taxon>
        <taxon>Clavicipitaceae</taxon>
        <taxon>Claviceps</taxon>
    </lineage>
</organism>
<dbReference type="GO" id="GO:0045944">
    <property type="term" value="P:positive regulation of transcription by RNA polymerase II"/>
    <property type="evidence" value="ECO:0007669"/>
    <property type="project" value="TreeGrafter"/>
</dbReference>
<dbReference type="InterPro" id="IPR006594">
    <property type="entry name" value="LisH"/>
</dbReference>
<reference evidence="4" key="1">
    <citation type="journal article" date="2020" name="bioRxiv">
        <title>Whole genome comparisons of ergot fungi reveals the divergence and evolution of species within the genus Claviceps are the result of varying mechanisms driving genome evolution and host range expansion.</title>
        <authorList>
            <person name="Wyka S.A."/>
            <person name="Mondo S.J."/>
            <person name="Liu M."/>
            <person name="Dettman J."/>
            <person name="Nalam V."/>
            <person name="Broders K.D."/>
        </authorList>
    </citation>
    <scope>NUCLEOTIDE SEQUENCE</scope>
    <source>
        <strain evidence="4">CCC 602</strain>
    </source>
</reference>
<keyword evidence="5" id="KW-1185">Reference proteome</keyword>
<proteinExistence type="predicted"/>
<protein>
    <recommendedName>
        <fullName evidence="6">LisH domain-containing protein</fullName>
    </recommendedName>
</protein>
<dbReference type="PROSITE" id="PS50896">
    <property type="entry name" value="LISH"/>
    <property type="match status" value="1"/>
</dbReference>